<protein>
    <submittedName>
        <fullName evidence="9">DHA2 family multidrug resistance protein-like MFS transporter</fullName>
    </submittedName>
</protein>
<gene>
    <name evidence="9" type="ORF">BZB76_3888</name>
</gene>
<dbReference type="Gene3D" id="1.20.1720.10">
    <property type="entry name" value="Multidrug resistance protein D"/>
    <property type="match status" value="1"/>
</dbReference>
<evidence type="ECO:0000256" key="7">
    <source>
        <dbReference type="SAM" id="Phobius"/>
    </source>
</evidence>
<evidence type="ECO:0000313" key="10">
    <source>
        <dbReference type="Proteomes" id="UP000274601"/>
    </source>
</evidence>
<feature type="transmembrane region" description="Helical" evidence="7">
    <location>
        <begin position="324"/>
        <end position="344"/>
    </location>
</feature>
<keyword evidence="10" id="KW-1185">Reference proteome</keyword>
<feature type="transmembrane region" description="Helical" evidence="7">
    <location>
        <begin position="196"/>
        <end position="215"/>
    </location>
</feature>
<feature type="domain" description="Major facilitator superfamily (MFS) profile" evidence="8">
    <location>
        <begin position="10"/>
        <end position="493"/>
    </location>
</feature>
<dbReference type="InterPro" id="IPR011701">
    <property type="entry name" value="MFS"/>
</dbReference>
<comment type="caution">
    <text evidence="9">The sequence shown here is derived from an EMBL/GenBank/DDBJ whole genome shotgun (WGS) entry which is preliminary data.</text>
</comment>
<dbReference type="PANTHER" id="PTHR42718:SF47">
    <property type="entry name" value="METHYL VIOLOGEN RESISTANCE PROTEIN SMVA"/>
    <property type="match status" value="1"/>
</dbReference>
<feature type="transmembrane region" description="Helical" evidence="7">
    <location>
        <begin position="221"/>
        <end position="242"/>
    </location>
</feature>
<dbReference type="SUPFAM" id="SSF103473">
    <property type="entry name" value="MFS general substrate transporter"/>
    <property type="match status" value="1"/>
</dbReference>
<dbReference type="Proteomes" id="UP000274601">
    <property type="component" value="Unassembled WGS sequence"/>
</dbReference>
<organism evidence="9 10">
    <name type="scientific">Actinomadura pelletieri DSM 43383</name>
    <dbReference type="NCBI Taxonomy" id="1120940"/>
    <lineage>
        <taxon>Bacteria</taxon>
        <taxon>Bacillati</taxon>
        <taxon>Actinomycetota</taxon>
        <taxon>Actinomycetes</taxon>
        <taxon>Streptosporangiales</taxon>
        <taxon>Thermomonosporaceae</taxon>
        <taxon>Actinomadura</taxon>
    </lineage>
</organism>
<evidence type="ECO:0000256" key="1">
    <source>
        <dbReference type="ARBA" id="ARBA00004651"/>
    </source>
</evidence>
<feature type="transmembrane region" description="Helical" evidence="7">
    <location>
        <begin position="101"/>
        <end position="122"/>
    </location>
</feature>
<evidence type="ECO:0000256" key="2">
    <source>
        <dbReference type="ARBA" id="ARBA00022448"/>
    </source>
</evidence>
<feature type="transmembrane region" description="Helical" evidence="7">
    <location>
        <begin position="160"/>
        <end position="184"/>
    </location>
</feature>
<dbReference type="EMBL" id="RBWU01000004">
    <property type="protein sequence ID" value="RKS73198.1"/>
    <property type="molecule type" value="Genomic_DNA"/>
</dbReference>
<evidence type="ECO:0000256" key="6">
    <source>
        <dbReference type="ARBA" id="ARBA00023136"/>
    </source>
</evidence>
<evidence type="ECO:0000256" key="4">
    <source>
        <dbReference type="ARBA" id="ARBA00022692"/>
    </source>
</evidence>
<keyword evidence="4 7" id="KW-0812">Transmembrane</keyword>
<keyword evidence="5 7" id="KW-1133">Transmembrane helix</keyword>
<feature type="transmembrane region" description="Helical" evidence="7">
    <location>
        <begin position="76"/>
        <end position="95"/>
    </location>
</feature>
<evidence type="ECO:0000256" key="3">
    <source>
        <dbReference type="ARBA" id="ARBA00022475"/>
    </source>
</evidence>
<dbReference type="PROSITE" id="PS50850">
    <property type="entry name" value="MFS"/>
    <property type="match status" value="1"/>
</dbReference>
<feature type="transmembrane region" description="Helical" evidence="7">
    <location>
        <begin position="465"/>
        <end position="488"/>
    </location>
</feature>
<dbReference type="GO" id="GO:0005886">
    <property type="term" value="C:plasma membrane"/>
    <property type="evidence" value="ECO:0007669"/>
    <property type="project" value="UniProtKB-SubCell"/>
</dbReference>
<feature type="transmembrane region" description="Helical" evidence="7">
    <location>
        <begin position="134"/>
        <end position="154"/>
    </location>
</feature>
<feature type="transmembrane region" description="Helical" evidence="7">
    <location>
        <begin position="350"/>
        <end position="375"/>
    </location>
</feature>
<dbReference type="Pfam" id="PF07690">
    <property type="entry name" value="MFS_1"/>
    <property type="match status" value="1"/>
</dbReference>
<comment type="subcellular location">
    <subcellularLocation>
        <location evidence="1">Cell membrane</location>
        <topology evidence="1">Multi-pass membrane protein</topology>
    </subcellularLocation>
</comment>
<sequence length="515" mass="53741">MASARRRWIGLAVLTLPTLLISIDMTVLHLAIPQLGADLEPTANQLLWILDIYGFMIAGFLVSMGVLGDRIGRRKVLLVGAGAFGVASLLAAYSTSAEMLIVSRALLGVAGATLMPSTMSLIRNMFPDDAERTKALAVWMGGFMVGSAIGPLVGGLLLEFFWWGSVFLLGVPVMVILLLAGPFLLPEYRDPKAGRLDLFSAVLSLGTVLSLIYGVKRVATHGVDGTVAVAIVLGLALGFVFVRRQRRLDDPMIDLRLFRYRNFSISLASLMVGLVAMGGVLLFVNQYLQLVRGLSPLEAGLWMLPQAGSVLVSTQFAPRVTGRFRPAVVLAGSMGVVAVGVLLISIGTLAWVVIGMVVMGLGFGPWILLALDRIITTAPPERAGAASAISETGQEFGLAAGLALLGSLGTAIYRGGLDDSLPDGVTPAAESAARESLAGAVETAEGLPGPVGPAMLDAARDAFTTGLQVTTLVSAAIVAVGAVVIGLLTRHEQAPVQEEAVGATDLPQETSKALP</sequence>
<evidence type="ECO:0000259" key="8">
    <source>
        <dbReference type="PROSITE" id="PS50850"/>
    </source>
</evidence>
<name>A0A495QL17_9ACTN</name>
<dbReference type="InterPro" id="IPR036259">
    <property type="entry name" value="MFS_trans_sf"/>
</dbReference>
<feature type="transmembrane region" description="Helical" evidence="7">
    <location>
        <begin position="46"/>
        <end position="67"/>
    </location>
</feature>
<proteinExistence type="predicted"/>
<dbReference type="AlphaFoldDB" id="A0A495QL17"/>
<dbReference type="PANTHER" id="PTHR42718">
    <property type="entry name" value="MAJOR FACILITATOR SUPERFAMILY MULTIDRUG TRANSPORTER MFSC"/>
    <property type="match status" value="1"/>
</dbReference>
<dbReference type="CDD" id="cd17321">
    <property type="entry name" value="MFS_MMR_MDR_like"/>
    <property type="match status" value="1"/>
</dbReference>
<dbReference type="InterPro" id="IPR020846">
    <property type="entry name" value="MFS_dom"/>
</dbReference>
<feature type="transmembrane region" description="Helical" evidence="7">
    <location>
        <begin position="263"/>
        <end position="287"/>
    </location>
</feature>
<dbReference type="Gene3D" id="1.20.1250.20">
    <property type="entry name" value="MFS general substrate transporter like domains"/>
    <property type="match status" value="1"/>
</dbReference>
<keyword evidence="3" id="KW-1003">Cell membrane</keyword>
<evidence type="ECO:0000313" key="9">
    <source>
        <dbReference type="EMBL" id="RKS73198.1"/>
    </source>
</evidence>
<dbReference type="GO" id="GO:0022857">
    <property type="term" value="F:transmembrane transporter activity"/>
    <property type="evidence" value="ECO:0007669"/>
    <property type="project" value="InterPro"/>
</dbReference>
<keyword evidence="6 7" id="KW-0472">Membrane</keyword>
<dbReference type="OrthoDB" id="3218509at2"/>
<evidence type="ECO:0000256" key="5">
    <source>
        <dbReference type="ARBA" id="ARBA00022989"/>
    </source>
</evidence>
<dbReference type="RefSeq" id="WP_121435749.1">
    <property type="nucleotide sequence ID" value="NZ_RBWU01000004.1"/>
</dbReference>
<accession>A0A495QL17</accession>
<keyword evidence="2" id="KW-0813">Transport</keyword>
<reference evidence="9 10" key="1">
    <citation type="submission" date="2018-10" db="EMBL/GenBank/DDBJ databases">
        <title>Genomic Encyclopedia of Archaeal and Bacterial Type Strains, Phase II (KMG-II): from individual species to whole genera.</title>
        <authorList>
            <person name="Goeker M."/>
        </authorList>
    </citation>
    <scope>NUCLEOTIDE SEQUENCE [LARGE SCALE GENOMIC DNA]</scope>
    <source>
        <strain evidence="9 10">DSM 43383</strain>
    </source>
</reference>